<organism evidence="4 5">
    <name type="scientific">Pseudidiomarina aquimaris</name>
    <dbReference type="NCBI Taxonomy" id="641841"/>
    <lineage>
        <taxon>Bacteria</taxon>
        <taxon>Pseudomonadati</taxon>
        <taxon>Pseudomonadota</taxon>
        <taxon>Gammaproteobacteria</taxon>
        <taxon>Alteromonadales</taxon>
        <taxon>Idiomarinaceae</taxon>
        <taxon>Pseudidiomarina</taxon>
    </lineage>
</organism>
<dbReference type="OrthoDB" id="9794842at2"/>
<dbReference type="FunFam" id="3.40.80.10:FF:000003">
    <property type="entry name" value="N-acetylmuramoyl-L-alanine amidase"/>
    <property type="match status" value="1"/>
</dbReference>
<keyword evidence="1" id="KW-0378">Hydrolase</keyword>
<dbReference type="Pfam" id="PF01510">
    <property type="entry name" value="Amidase_2"/>
    <property type="match status" value="1"/>
</dbReference>
<dbReference type="InterPro" id="IPR036366">
    <property type="entry name" value="PGBDSf"/>
</dbReference>
<evidence type="ECO:0000256" key="2">
    <source>
        <dbReference type="SAM" id="SignalP"/>
    </source>
</evidence>
<dbReference type="InterPro" id="IPR036505">
    <property type="entry name" value="Amidase/PGRP_sf"/>
</dbReference>
<dbReference type="Proteomes" id="UP000286678">
    <property type="component" value="Unassembled WGS sequence"/>
</dbReference>
<evidence type="ECO:0000313" key="4">
    <source>
        <dbReference type="EMBL" id="RUO46821.1"/>
    </source>
</evidence>
<dbReference type="SUPFAM" id="SSF56601">
    <property type="entry name" value="beta-lactamase/transpeptidase-like"/>
    <property type="match status" value="1"/>
</dbReference>
<dbReference type="AlphaFoldDB" id="A0A432XDK6"/>
<gene>
    <name evidence="4" type="ORF">CWE21_09440</name>
</gene>
<dbReference type="InterPro" id="IPR002502">
    <property type="entry name" value="Amidase_domain"/>
</dbReference>
<dbReference type="NCBIfam" id="NF002968">
    <property type="entry name" value="PRK03642.1"/>
    <property type="match status" value="1"/>
</dbReference>
<feature type="domain" description="N-acetylmuramoyl-L-alanine amidase" evidence="3">
    <location>
        <begin position="29"/>
        <end position="192"/>
    </location>
</feature>
<dbReference type="SUPFAM" id="SSF55846">
    <property type="entry name" value="N-acetylmuramoyl-L-alanine amidase-like"/>
    <property type="match status" value="1"/>
</dbReference>
<dbReference type="InterPro" id="IPR012338">
    <property type="entry name" value="Beta-lactam/transpept-like"/>
</dbReference>
<keyword evidence="2" id="KW-0732">Signal</keyword>
<reference evidence="5" key="1">
    <citation type="journal article" date="2018" name="Front. Microbiol.">
        <title>Genome-Based Analysis Reveals the Taxonomy and Diversity of the Family Idiomarinaceae.</title>
        <authorList>
            <person name="Liu Y."/>
            <person name="Lai Q."/>
            <person name="Shao Z."/>
        </authorList>
    </citation>
    <scope>NUCLEOTIDE SEQUENCE [LARGE SCALE GENOMIC DNA]</scope>
    <source>
        <strain evidence="5">SW15</strain>
    </source>
</reference>
<dbReference type="InterPro" id="IPR001466">
    <property type="entry name" value="Beta-lactam-related"/>
</dbReference>
<evidence type="ECO:0000313" key="5">
    <source>
        <dbReference type="Proteomes" id="UP000286678"/>
    </source>
</evidence>
<dbReference type="RefSeq" id="WP_126834199.1">
    <property type="nucleotide sequence ID" value="NZ_PIPT01000007.1"/>
</dbReference>
<proteinExistence type="predicted"/>
<sequence>MKLLSKPLKLALVASVSALALNSCSSTDYEQMPSANQSQRVKSLVLHYTAIDYEKSVRALVEPKGLSSHYLVPERGDPSYQEDHIKVFQLVDEHARAWHAGDSYWQGRTELNDTSIGIEIVNVPQCQWDTRQQATRAEHGENRLCTFPDYDPEQIEAVIELSQQILARHPDIHPTAVVGHSDIAFMRKNDPGPRFPWYQLYQQGVGAWYEQDTLARYWRQFNQQPANIGLLQAAMRTYGYGVTETGVFDEQTRSVLSAFQMHFLPWSVNGENDSQTTAAVFALLERYFPKQLEPLWQRYQAESAAESEAKPATVAKVKHGQIDAVFPEPEEQRSSREWVNDKLPFKAYAGRSEITLSAEQDVIAEIQINGETLNLATPLQGDKTYNYSLKRRTEDGLNTLFVQSIQPEGSQLRVQIPYPTLIDATAEYRNAFRKVDELIEQDIADGFPGAVLVVVKDGKIIKQTAYGYAKRYNEQGELLDAPTPMTLATGFDIASNTKSFATAMAMMHLVERGLLDVNAPIYHYLPEYRGQGREARRVRDLLNHHSGYGPQVHFFDPENKLGKLFYSRDKEKTQRLLATKVPFRVGNGLQATYSDTGFKLLGTIIERIAGVPLDQYVEQHIYAPLGLHDTMFTPLRKGRLPSEFAATELNGNTRGGRVEFPGIRTYTLQGEVHDEKAFYSMQGVAGHAGLFSTGPDLAVLVQALLNGGGYGNVHLFENSVLDIFTAPHARDRSFGLGWRRAADGELRWHFGPYASNEAFGHTGWTGTATVIDPALDLGIILLTNARHSPIIEEGDGYEFLGKQFETGNYGSVITGVYEAVLNLD</sequence>
<dbReference type="EMBL" id="PIPT01000007">
    <property type="protein sequence ID" value="RUO46821.1"/>
    <property type="molecule type" value="Genomic_DNA"/>
</dbReference>
<evidence type="ECO:0000259" key="3">
    <source>
        <dbReference type="SMART" id="SM00644"/>
    </source>
</evidence>
<comment type="caution">
    <text evidence="4">The sequence shown here is derived from an EMBL/GenBank/DDBJ whole genome shotgun (WGS) entry which is preliminary data.</text>
</comment>
<dbReference type="GO" id="GO:0008745">
    <property type="term" value="F:N-acetylmuramoyl-L-alanine amidase activity"/>
    <property type="evidence" value="ECO:0007669"/>
    <property type="project" value="InterPro"/>
</dbReference>
<dbReference type="Gene3D" id="3.40.80.10">
    <property type="entry name" value="Peptidoglycan recognition protein-like"/>
    <property type="match status" value="1"/>
</dbReference>
<dbReference type="PANTHER" id="PTHR43283:SF11">
    <property type="entry name" value="BETA-LACTAMASE-RELATED DOMAIN-CONTAINING PROTEIN"/>
    <property type="match status" value="1"/>
</dbReference>
<dbReference type="PANTHER" id="PTHR43283">
    <property type="entry name" value="BETA-LACTAMASE-RELATED"/>
    <property type="match status" value="1"/>
</dbReference>
<feature type="signal peptide" evidence="2">
    <location>
        <begin position="1"/>
        <end position="20"/>
    </location>
</feature>
<dbReference type="Pfam" id="PF01471">
    <property type="entry name" value="PG_binding_1"/>
    <property type="match status" value="1"/>
</dbReference>
<dbReference type="Pfam" id="PF00144">
    <property type="entry name" value="Beta-lactamase"/>
    <property type="match status" value="1"/>
</dbReference>
<dbReference type="CDD" id="cd06583">
    <property type="entry name" value="PGRP"/>
    <property type="match status" value="1"/>
</dbReference>
<dbReference type="SMART" id="SM00644">
    <property type="entry name" value="Ami_2"/>
    <property type="match status" value="1"/>
</dbReference>
<evidence type="ECO:0000256" key="1">
    <source>
        <dbReference type="ARBA" id="ARBA00022801"/>
    </source>
</evidence>
<keyword evidence="5" id="KW-1185">Reference proteome</keyword>
<accession>A0A432XDK6</accession>
<dbReference type="Gene3D" id="1.10.101.10">
    <property type="entry name" value="PGBD-like superfamily/PGBD"/>
    <property type="match status" value="1"/>
</dbReference>
<feature type="chain" id="PRO_5019299944" evidence="2">
    <location>
        <begin position="21"/>
        <end position="824"/>
    </location>
</feature>
<dbReference type="Gene3D" id="3.40.710.10">
    <property type="entry name" value="DD-peptidase/beta-lactamase superfamily"/>
    <property type="match status" value="1"/>
</dbReference>
<protein>
    <submittedName>
        <fullName evidence="4">Penicillin binding protein PBP4B</fullName>
    </submittedName>
</protein>
<dbReference type="InterPro" id="IPR050789">
    <property type="entry name" value="Diverse_Enzym_Activities"/>
</dbReference>
<dbReference type="SUPFAM" id="SSF47090">
    <property type="entry name" value="PGBD-like"/>
    <property type="match status" value="1"/>
</dbReference>
<name>A0A432XDK6_9GAMM</name>
<dbReference type="InterPro" id="IPR002477">
    <property type="entry name" value="Peptidoglycan-bd-like"/>
</dbReference>
<dbReference type="GO" id="GO:0009253">
    <property type="term" value="P:peptidoglycan catabolic process"/>
    <property type="evidence" value="ECO:0007669"/>
    <property type="project" value="InterPro"/>
</dbReference>
<dbReference type="InterPro" id="IPR036365">
    <property type="entry name" value="PGBD-like_sf"/>
</dbReference>